<proteinExistence type="predicted"/>
<dbReference type="EMBL" id="BAAAMJ010000052">
    <property type="protein sequence ID" value="GAA1928366.1"/>
    <property type="molecule type" value="Genomic_DNA"/>
</dbReference>
<dbReference type="Proteomes" id="UP001501303">
    <property type="component" value="Unassembled WGS sequence"/>
</dbReference>
<gene>
    <name evidence="2" type="ORF">GCM10009716_40230</name>
</gene>
<organism evidence="2 3">
    <name type="scientific">Streptomyces sodiiphilus</name>
    <dbReference type="NCBI Taxonomy" id="226217"/>
    <lineage>
        <taxon>Bacteria</taxon>
        <taxon>Bacillati</taxon>
        <taxon>Actinomycetota</taxon>
        <taxon>Actinomycetes</taxon>
        <taxon>Kitasatosporales</taxon>
        <taxon>Streptomycetaceae</taxon>
        <taxon>Streptomyces</taxon>
    </lineage>
</organism>
<name>A0ABP5B2H1_9ACTN</name>
<protein>
    <recommendedName>
        <fullName evidence="4">Secreted protein</fullName>
    </recommendedName>
</protein>
<feature type="region of interest" description="Disordered" evidence="1">
    <location>
        <begin position="40"/>
        <end position="67"/>
    </location>
</feature>
<evidence type="ECO:0008006" key="4">
    <source>
        <dbReference type="Google" id="ProtNLM"/>
    </source>
</evidence>
<comment type="caution">
    <text evidence="2">The sequence shown here is derived from an EMBL/GenBank/DDBJ whole genome shotgun (WGS) entry which is preliminary data.</text>
</comment>
<keyword evidence="3" id="KW-1185">Reference proteome</keyword>
<accession>A0ABP5B2H1</accession>
<evidence type="ECO:0000313" key="3">
    <source>
        <dbReference type="Proteomes" id="UP001501303"/>
    </source>
</evidence>
<evidence type="ECO:0000313" key="2">
    <source>
        <dbReference type="EMBL" id="GAA1928366.1"/>
    </source>
</evidence>
<evidence type="ECO:0000256" key="1">
    <source>
        <dbReference type="SAM" id="MobiDB-lite"/>
    </source>
</evidence>
<reference evidence="3" key="1">
    <citation type="journal article" date="2019" name="Int. J. Syst. Evol. Microbiol.">
        <title>The Global Catalogue of Microorganisms (GCM) 10K type strain sequencing project: providing services to taxonomists for standard genome sequencing and annotation.</title>
        <authorList>
            <consortium name="The Broad Institute Genomics Platform"/>
            <consortium name="The Broad Institute Genome Sequencing Center for Infectious Disease"/>
            <person name="Wu L."/>
            <person name="Ma J."/>
        </authorList>
    </citation>
    <scope>NUCLEOTIDE SEQUENCE [LARGE SCALE GENOMIC DNA]</scope>
    <source>
        <strain evidence="3">JCM 13581</strain>
    </source>
</reference>
<dbReference type="RefSeq" id="WP_344264535.1">
    <property type="nucleotide sequence ID" value="NZ_BAAAMJ010000052.1"/>
</dbReference>
<sequence length="175" mass="17751">MNRTPEPPAQRAAGLRRTALASAVALILALPLALMAGGTPQPRAPLSPPEAALGPEHGPYPEPGGTPGPALDCGPELTAAGVAAQTCVLTKDGRAWARVHYRNTTGGSLDGVLTLRHTDGRTVRTFCPIAAGGRPEECGTPPGQALRDGPAGEFTAVATITRPGGERLLRAGSTA</sequence>